<dbReference type="Proteomes" id="UP001500523">
    <property type="component" value="Unassembled WGS sequence"/>
</dbReference>
<accession>A0ABP7E8C5</accession>
<evidence type="ECO:0000313" key="2">
    <source>
        <dbReference type="Proteomes" id="UP001500523"/>
    </source>
</evidence>
<comment type="caution">
    <text evidence="1">The sequence shown here is derived from an EMBL/GenBank/DDBJ whole genome shotgun (WGS) entry which is preliminary data.</text>
</comment>
<dbReference type="RefSeq" id="WP_344693722.1">
    <property type="nucleotide sequence ID" value="NZ_BAABBF010000005.1"/>
</dbReference>
<name>A0ABP7E8C5_9SPHN</name>
<keyword evidence="2" id="KW-1185">Reference proteome</keyword>
<proteinExistence type="predicted"/>
<protein>
    <recommendedName>
        <fullName evidence="3">Lipoprotein</fullName>
    </recommendedName>
</protein>
<dbReference type="PROSITE" id="PS51257">
    <property type="entry name" value="PROKAR_LIPOPROTEIN"/>
    <property type="match status" value="1"/>
</dbReference>
<reference evidence="2" key="1">
    <citation type="journal article" date="2019" name="Int. J. Syst. Evol. Microbiol.">
        <title>The Global Catalogue of Microorganisms (GCM) 10K type strain sequencing project: providing services to taxonomists for standard genome sequencing and annotation.</title>
        <authorList>
            <consortium name="The Broad Institute Genomics Platform"/>
            <consortium name="The Broad Institute Genome Sequencing Center for Infectious Disease"/>
            <person name="Wu L."/>
            <person name="Ma J."/>
        </authorList>
    </citation>
    <scope>NUCLEOTIDE SEQUENCE [LARGE SCALE GENOMIC DNA]</scope>
    <source>
        <strain evidence="2">JCM 17498</strain>
    </source>
</reference>
<organism evidence="1 2">
    <name type="scientific">Sphingomonas cynarae</name>
    <dbReference type="NCBI Taxonomy" id="930197"/>
    <lineage>
        <taxon>Bacteria</taxon>
        <taxon>Pseudomonadati</taxon>
        <taxon>Pseudomonadota</taxon>
        <taxon>Alphaproteobacteria</taxon>
        <taxon>Sphingomonadales</taxon>
        <taxon>Sphingomonadaceae</taxon>
        <taxon>Sphingomonas</taxon>
    </lineage>
</organism>
<dbReference type="NCBIfam" id="NF047637">
    <property type="entry name" value="lipo_CC0125"/>
    <property type="match status" value="1"/>
</dbReference>
<gene>
    <name evidence="1" type="ORF">GCM10022268_24860</name>
</gene>
<sequence length="205" mass="22763">MFLSFGRKAIVAALTASTLFVAGCATETRYRPATGQGFYRSGYSDRQIEPNRFLISFAGNSVTSRDTVERYLFFRAAELTLQQGYDYFVMADRDTNLQSRTYSTPGFGGGFGGGFGYGGFGGYWGPSWRYRGAGFGWRSWDPWGGGFGPWGGGFDVRTIDRYEAAAEIVMRKGPIPRENIRAFDARKVVESVGPSVQLPEQPNRR</sequence>
<dbReference type="EMBL" id="BAABBF010000005">
    <property type="protein sequence ID" value="GAA3715250.1"/>
    <property type="molecule type" value="Genomic_DNA"/>
</dbReference>
<evidence type="ECO:0000313" key="1">
    <source>
        <dbReference type="EMBL" id="GAA3715250.1"/>
    </source>
</evidence>
<evidence type="ECO:0008006" key="3">
    <source>
        <dbReference type="Google" id="ProtNLM"/>
    </source>
</evidence>